<dbReference type="RefSeq" id="WP_359697895.1">
    <property type="nucleotide sequence ID" value="NZ_JBEYXT010000111.1"/>
</dbReference>
<dbReference type="EMBL" id="JBEYXT010000111">
    <property type="protein sequence ID" value="MEU6803843.1"/>
    <property type="molecule type" value="Genomic_DNA"/>
</dbReference>
<reference evidence="6 7" key="1">
    <citation type="submission" date="2024-06" db="EMBL/GenBank/DDBJ databases">
        <title>The Natural Products Discovery Center: Release of the First 8490 Sequenced Strains for Exploring Actinobacteria Biosynthetic Diversity.</title>
        <authorList>
            <person name="Kalkreuter E."/>
            <person name="Kautsar S.A."/>
            <person name="Yang D."/>
            <person name="Bader C.D."/>
            <person name="Teijaro C.N."/>
            <person name="Fluegel L."/>
            <person name="Davis C.M."/>
            <person name="Simpson J.R."/>
            <person name="Lauterbach L."/>
            <person name="Steele A.D."/>
            <person name="Gui C."/>
            <person name="Meng S."/>
            <person name="Li G."/>
            <person name="Viehrig K."/>
            <person name="Ye F."/>
            <person name="Su P."/>
            <person name="Kiefer A.F."/>
            <person name="Nichols A."/>
            <person name="Cepeda A.J."/>
            <person name="Yan W."/>
            <person name="Fan B."/>
            <person name="Jiang Y."/>
            <person name="Adhikari A."/>
            <person name="Zheng C.-J."/>
            <person name="Schuster L."/>
            <person name="Cowan T.M."/>
            <person name="Smanski M.J."/>
            <person name="Chevrette M.G."/>
            <person name="De Carvalho L.P.S."/>
            <person name="Shen B."/>
        </authorList>
    </citation>
    <scope>NUCLEOTIDE SEQUENCE [LARGE SCALE GENOMIC DNA]</scope>
    <source>
        <strain evidence="6 7">NPDC046851</strain>
    </source>
</reference>
<feature type="domain" description="HTH tetR-type" evidence="5">
    <location>
        <begin position="13"/>
        <end position="73"/>
    </location>
</feature>
<keyword evidence="3" id="KW-0804">Transcription</keyword>
<name>A0ABV3B332_9ACTN</name>
<evidence type="ECO:0000259" key="5">
    <source>
        <dbReference type="PROSITE" id="PS50977"/>
    </source>
</evidence>
<dbReference type="PANTHER" id="PTHR47506">
    <property type="entry name" value="TRANSCRIPTIONAL REGULATORY PROTEIN"/>
    <property type="match status" value="1"/>
</dbReference>
<comment type="caution">
    <text evidence="6">The sequence shown here is derived from an EMBL/GenBank/DDBJ whole genome shotgun (WGS) entry which is preliminary data.</text>
</comment>
<evidence type="ECO:0000256" key="3">
    <source>
        <dbReference type="ARBA" id="ARBA00023163"/>
    </source>
</evidence>
<dbReference type="PROSITE" id="PS50977">
    <property type="entry name" value="HTH_TETR_2"/>
    <property type="match status" value="1"/>
</dbReference>
<dbReference type="SUPFAM" id="SSF48498">
    <property type="entry name" value="Tetracyclin repressor-like, C-terminal domain"/>
    <property type="match status" value="1"/>
</dbReference>
<evidence type="ECO:0000256" key="1">
    <source>
        <dbReference type="ARBA" id="ARBA00023015"/>
    </source>
</evidence>
<dbReference type="Pfam" id="PF16925">
    <property type="entry name" value="TetR_C_13"/>
    <property type="match status" value="1"/>
</dbReference>
<keyword evidence="2 4" id="KW-0238">DNA-binding</keyword>
<feature type="DNA-binding region" description="H-T-H motif" evidence="4">
    <location>
        <begin position="36"/>
        <end position="55"/>
    </location>
</feature>
<keyword evidence="7" id="KW-1185">Reference proteome</keyword>
<evidence type="ECO:0000256" key="4">
    <source>
        <dbReference type="PROSITE-ProRule" id="PRU00335"/>
    </source>
</evidence>
<accession>A0ABV3B332</accession>
<evidence type="ECO:0000256" key="2">
    <source>
        <dbReference type="ARBA" id="ARBA00023125"/>
    </source>
</evidence>
<organism evidence="6 7">
    <name type="scientific">Streptomyces neyagawaensis</name>
    <dbReference type="NCBI Taxonomy" id="42238"/>
    <lineage>
        <taxon>Bacteria</taxon>
        <taxon>Bacillati</taxon>
        <taxon>Actinomycetota</taxon>
        <taxon>Actinomycetes</taxon>
        <taxon>Kitasatosporales</taxon>
        <taxon>Streptomycetaceae</taxon>
        <taxon>Streptomyces</taxon>
    </lineage>
</organism>
<gene>
    <name evidence="6" type="ORF">ABZ931_22955</name>
</gene>
<dbReference type="InterPro" id="IPR009057">
    <property type="entry name" value="Homeodomain-like_sf"/>
</dbReference>
<dbReference type="PANTHER" id="PTHR47506:SF1">
    <property type="entry name" value="HTH-TYPE TRANSCRIPTIONAL REGULATOR YJDC"/>
    <property type="match status" value="1"/>
</dbReference>
<evidence type="ECO:0000313" key="7">
    <source>
        <dbReference type="Proteomes" id="UP001551189"/>
    </source>
</evidence>
<proteinExistence type="predicted"/>
<dbReference type="Gene3D" id="1.10.357.10">
    <property type="entry name" value="Tetracycline Repressor, domain 2"/>
    <property type="match status" value="1"/>
</dbReference>
<sequence length="202" mass="21698">MAKARTAPRRTAAQTREHLLDVAHDLFYWNGIRAVGVDRIAAEAGVAPTTLYRLFASKDDLIAAYVERAADGYREWFTAATGADGRGARERVLALFDALRAQTAPDRCRGCPYLMALSELPDTASAGHRRAVELKAWVRARMGDLTEELARTAPVPDPALLADQLTLILEGAYASVQALGADGPARAARTFAEAVLPDGAAH</sequence>
<dbReference type="InterPro" id="IPR011075">
    <property type="entry name" value="TetR_C"/>
</dbReference>
<dbReference type="InterPro" id="IPR001647">
    <property type="entry name" value="HTH_TetR"/>
</dbReference>
<dbReference type="PRINTS" id="PR00455">
    <property type="entry name" value="HTHTETR"/>
</dbReference>
<keyword evidence="1" id="KW-0805">Transcription regulation</keyword>
<dbReference type="Proteomes" id="UP001551189">
    <property type="component" value="Unassembled WGS sequence"/>
</dbReference>
<dbReference type="SUPFAM" id="SSF46689">
    <property type="entry name" value="Homeodomain-like"/>
    <property type="match status" value="1"/>
</dbReference>
<dbReference type="Pfam" id="PF00440">
    <property type="entry name" value="TetR_N"/>
    <property type="match status" value="1"/>
</dbReference>
<protein>
    <submittedName>
        <fullName evidence="6">TetR/AcrR family transcriptional regulator</fullName>
    </submittedName>
</protein>
<evidence type="ECO:0000313" key="6">
    <source>
        <dbReference type="EMBL" id="MEU6803843.1"/>
    </source>
</evidence>
<dbReference type="InterPro" id="IPR036271">
    <property type="entry name" value="Tet_transcr_reg_TetR-rel_C_sf"/>
</dbReference>